<proteinExistence type="predicted"/>
<dbReference type="AlphaFoldDB" id="A0A371GSQ6"/>
<evidence type="ECO:0000256" key="4">
    <source>
        <dbReference type="ARBA" id="ARBA00022989"/>
    </source>
</evidence>
<reference evidence="6" key="1">
    <citation type="submission" date="2018-05" db="EMBL/GenBank/DDBJ databases">
        <title>Draft genome of Mucuna pruriens seed.</title>
        <authorList>
            <person name="Nnadi N.E."/>
            <person name="Vos R."/>
            <person name="Hasami M.H."/>
            <person name="Devisetty U.K."/>
            <person name="Aguiy J.C."/>
        </authorList>
    </citation>
    <scope>NUCLEOTIDE SEQUENCE [LARGE SCALE GENOMIC DNA]</scope>
    <source>
        <strain evidence="6">JCA_2017</strain>
    </source>
</reference>
<sequence length="105" mass="11883">MKISSSDDNDPFLGSRIGIEERDVLIIEMNMEVASSSKATTIKHKYCISNIKLFEGLARLIVNFYLKYDLHLDLVEAILIFGFSASSWLVKPLYEFISNSISLFG</sequence>
<comment type="caution">
    <text evidence="6">The sequence shown here is derived from an EMBL/GenBank/DDBJ whole genome shotgun (WGS) entry which is preliminary data.</text>
</comment>
<dbReference type="Proteomes" id="UP000257109">
    <property type="component" value="Unassembled WGS sequence"/>
</dbReference>
<dbReference type="InterPro" id="IPR039309">
    <property type="entry name" value="BT1"/>
</dbReference>
<name>A0A371GSQ6_MUCPR</name>
<evidence type="ECO:0000256" key="1">
    <source>
        <dbReference type="ARBA" id="ARBA00004141"/>
    </source>
</evidence>
<evidence type="ECO:0000313" key="6">
    <source>
        <dbReference type="EMBL" id="RDX93587.1"/>
    </source>
</evidence>
<feature type="non-terminal residue" evidence="6">
    <location>
        <position position="105"/>
    </location>
</feature>
<dbReference type="OrthoDB" id="754047at2759"/>
<evidence type="ECO:0000313" key="7">
    <source>
        <dbReference type="Proteomes" id="UP000257109"/>
    </source>
</evidence>
<protein>
    <submittedName>
        <fullName evidence="6">Folate-biopterin transporter 1, chloroplastic</fullName>
    </submittedName>
</protein>
<comment type="subcellular location">
    <subcellularLocation>
        <location evidence="1">Membrane</location>
        <topology evidence="1">Multi-pass membrane protein</topology>
    </subcellularLocation>
</comment>
<keyword evidence="5" id="KW-0472">Membrane</keyword>
<dbReference type="GO" id="GO:0016020">
    <property type="term" value="C:membrane"/>
    <property type="evidence" value="ECO:0007669"/>
    <property type="project" value="UniProtKB-SubCell"/>
</dbReference>
<gene>
    <name evidence="6" type="ORF">CR513_24137</name>
</gene>
<keyword evidence="4" id="KW-1133">Transmembrane helix</keyword>
<evidence type="ECO:0000256" key="2">
    <source>
        <dbReference type="ARBA" id="ARBA00022448"/>
    </source>
</evidence>
<evidence type="ECO:0000256" key="3">
    <source>
        <dbReference type="ARBA" id="ARBA00022692"/>
    </source>
</evidence>
<evidence type="ECO:0000256" key="5">
    <source>
        <dbReference type="ARBA" id="ARBA00023136"/>
    </source>
</evidence>
<keyword evidence="7" id="KW-1185">Reference proteome</keyword>
<dbReference type="Pfam" id="PF03092">
    <property type="entry name" value="BT1"/>
    <property type="match status" value="1"/>
</dbReference>
<keyword evidence="2" id="KW-0813">Transport</keyword>
<organism evidence="6 7">
    <name type="scientific">Mucuna pruriens</name>
    <name type="common">Velvet bean</name>
    <name type="synonym">Dolichos pruriens</name>
    <dbReference type="NCBI Taxonomy" id="157652"/>
    <lineage>
        <taxon>Eukaryota</taxon>
        <taxon>Viridiplantae</taxon>
        <taxon>Streptophyta</taxon>
        <taxon>Embryophyta</taxon>
        <taxon>Tracheophyta</taxon>
        <taxon>Spermatophyta</taxon>
        <taxon>Magnoliopsida</taxon>
        <taxon>eudicotyledons</taxon>
        <taxon>Gunneridae</taxon>
        <taxon>Pentapetalae</taxon>
        <taxon>rosids</taxon>
        <taxon>fabids</taxon>
        <taxon>Fabales</taxon>
        <taxon>Fabaceae</taxon>
        <taxon>Papilionoideae</taxon>
        <taxon>50 kb inversion clade</taxon>
        <taxon>NPAAA clade</taxon>
        <taxon>indigoferoid/millettioid clade</taxon>
        <taxon>Phaseoleae</taxon>
        <taxon>Mucuna</taxon>
    </lineage>
</organism>
<dbReference type="EMBL" id="QJKJ01004579">
    <property type="protein sequence ID" value="RDX93587.1"/>
    <property type="molecule type" value="Genomic_DNA"/>
</dbReference>
<accession>A0A371GSQ6</accession>
<keyword evidence="3" id="KW-0812">Transmembrane</keyword>